<dbReference type="EMBL" id="CP026100">
    <property type="protein sequence ID" value="AYV46861.1"/>
    <property type="molecule type" value="Genomic_DNA"/>
</dbReference>
<proteinExistence type="inferred from homology"/>
<gene>
    <name evidence="4" type="ORF">C1707_11630</name>
    <name evidence="5" type="ORF">CFHF_08045</name>
</gene>
<evidence type="ECO:0000256" key="3">
    <source>
        <dbReference type="RuleBase" id="RU000363"/>
    </source>
</evidence>
<accession>A0A2N5CVD6</accession>
<dbReference type="InterPro" id="IPR002347">
    <property type="entry name" value="SDR_fam"/>
</dbReference>
<evidence type="ECO:0000313" key="7">
    <source>
        <dbReference type="Proteomes" id="UP000281192"/>
    </source>
</evidence>
<reference evidence="5 6" key="1">
    <citation type="submission" date="2017-12" db="EMBL/GenBank/DDBJ databases">
        <title>The genome sequence of Caulobacter flavus CGMCC1 15093.</title>
        <authorList>
            <person name="Gao J."/>
            <person name="Mao X."/>
            <person name="Sun J."/>
        </authorList>
    </citation>
    <scope>NUCLEOTIDE SEQUENCE [LARGE SCALE GENOMIC DNA]</scope>
    <source>
        <strain evidence="5 6">CGMCC1 15093</strain>
    </source>
</reference>
<dbReference type="GO" id="GO:0016491">
    <property type="term" value="F:oxidoreductase activity"/>
    <property type="evidence" value="ECO:0007669"/>
    <property type="project" value="UniProtKB-KW"/>
</dbReference>
<dbReference type="RefSeq" id="WP_101712503.1">
    <property type="nucleotide sequence ID" value="NZ_CP026100.1"/>
</dbReference>
<evidence type="ECO:0000313" key="5">
    <source>
        <dbReference type="EMBL" id="PLR17769.1"/>
    </source>
</evidence>
<dbReference type="Proteomes" id="UP000234483">
    <property type="component" value="Unassembled WGS sequence"/>
</dbReference>
<dbReference type="PRINTS" id="PR00081">
    <property type="entry name" value="GDHRDH"/>
</dbReference>
<keyword evidence="2" id="KW-0560">Oxidoreductase</keyword>
<dbReference type="AlphaFoldDB" id="A0A2N5CVD6"/>
<dbReference type="CDD" id="cd05233">
    <property type="entry name" value="SDR_c"/>
    <property type="match status" value="1"/>
</dbReference>
<evidence type="ECO:0000256" key="2">
    <source>
        <dbReference type="ARBA" id="ARBA00023002"/>
    </source>
</evidence>
<dbReference type="InterPro" id="IPR020904">
    <property type="entry name" value="Sc_DH/Rdtase_CS"/>
</dbReference>
<keyword evidence="7" id="KW-1185">Reference proteome</keyword>
<evidence type="ECO:0000313" key="4">
    <source>
        <dbReference type="EMBL" id="AYV46861.1"/>
    </source>
</evidence>
<dbReference type="PRINTS" id="PR00080">
    <property type="entry name" value="SDRFAMILY"/>
</dbReference>
<dbReference type="Gene3D" id="3.40.50.720">
    <property type="entry name" value="NAD(P)-binding Rossmann-like Domain"/>
    <property type="match status" value="1"/>
</dbReference>
<dbReference type="SUPFAM" id="SSF51735">
    <property type="entry name" value="NAD(P)-binding Rossmann-fold domains"/>
    <property type="match status" value="1"/>
</dbReference>
<dbReference type="PANTHER" id="PTHR42901">
    <property type="entry name" value="ALCOHOL DEHYDROGENASE"/>
    <property type="match status" value="1"/>
</dbReference>
<dbReference type="OrthoDB" id="9810734at2"/>
<evidence type="ECO:0000256" key="1">
    <source>
        <dbReference type="ARBA" id="ARBA00006484"/>
    </source>
</evidence>
<dbReference type="PROSITE" id="PS00061">
    <property type="entry name" value="ADH_SHORT"/>
    <property type="match status" value="1"/>
</dbReference>
<dbReference type="KEGG" id="cfh:C1707_11630"/>
<evidence type="ECO:0000313" key="6">
    <source>
        <dbReference type="Proteomes" id="UP000234483"/>
    </source>
</evidence>
<dbReference type="Pfam" id="PF00106">
    <property type="entry name" value="adh_short"/>
    <property type="match status" value="1"/>
</dbReference>
<organism evidence="5 6">
    <name type="scientific">Caulobacter flavus</name>
    <dbReference type="NCBI Taxonomy" id="1679497"/>
    <lineage>
        <taxon>Bacteria</taxon>
        <taxon>Pseudomonadati</taxon>
        <taxon>Pseudomonadota</taxon>
        <taxon>Alphaproteobacteria</taxon>
        <taxon>Caulobacterales</taxon>
        <taxon>Caulobacteraceae</taxon>
        <taxon>Caulobacter</taxon>
    </lineage>
</organism>
<reference evidence="4 7" key="2">
    <citation type="submission" date="2018-01" db="EMBL/GenBank/DDBJ databases">
        <title>Complete genome sequence of Caulobacter flavus RHGG3.</title>
        <authorList>
            <person name="Yang E."/>
        </authorList>
    </citation>
    <scope>NUCLEOTIDE SEQUENCE [LARGE SCALE GENOMIC DNA]</scope>
    <source>
        <strain evidence="4 7">RHGG3</strain>
    </source>
</reference>
<dbReference type="PIRSF" id="PIRSF000126">
    <property type="entry name" value="11-beta-HSD1"/>
    <property type="match status" value="1"/>
</dbReference>
<dbReference type="InterPro" id="IPR036291">
    <property type="entry name" value="NAD(P)-bd_dom_sf"/>
</dbReference>
<protein>
    <submittedName>
        <fullName evidence="5">SDR family oxidoreductase</fullName>
    </submittedName>
</protein>
<dbReference type="Proteomes" id="UP000281192">
    <property type="component" value="Chromosome"/>
</dbReference>
<sequence length="265" mass="27863">MSKQDFPGAALVTGASSGIGATYADRLARRGHDLVLVARDARRLADLAERLTAQTGVKVDVVQADLTNAVDLARVEARLAEDATIDILINNAGAALGGDFVDQDVDKVDNLIQLNVVSVTRLAHAAARAFKARGRGAIVNISSVVGLLPEFRSPVYGATKAYVTYFTQGLRSQLPDAVKLQAVLPGATRTEIWDRSGGSVDALDPSTVMEVGDLVDAALAGFDQGELVTIPSLPEAGDFAAYDAARLNLAPNLSRDRPAPRYGLA</sequence>
<dbReference type="PANTHER" id="PTHR42901:SF1">
    <property type="entry name" value="ALCOHOL DEHYDROGENASE"/>
    <property type="match status" value="1"/>
</dbReference>
<comment type="similarity">
    <text evidence="1 3">Belongs to the short-chain dehydrogenases/reductases (SDR) family.</text>
</comment>
<dbReference type="EMBL" id="PJRQ01000015">
    <property type="protein sequence ID" value="PLR17769.1"/>
    <property type="molecule type" value="Genomic_DNA"/>
</dbReference>
<name>A0A2N5CVD6_9CAUL</name>